<dbReference type="OrthoDB" id="79687at2759"/>
<dbReference type="RefSeq" id="XP_002556085.1">
    <property type="nucleotide sequence ID" value="XM_002556039.1"/>
</dbReference>
<feature type="compositionally biased region" description="Polar residues" evidence="1">
    <location>
        <begin position="762"/>
        <end position="780"/>
    </location>
</feature>
<gene>
    <name evidence="3" type="ordered locus">KLTH0H04686g</name>
</gene>
<dbReference type="AlphaFoldDB" id="C5E2G2"/>
<evidence type="ECO:0000313" key="3">
    <source>
        <dbReference type="EMBL" id="CAR30223.1"/>
    </source>
</evidence>
<dbReference type="GO" id="GO:0005524">
    <property type="term" value="F:ATP binding"/>
    <property type="evidence" value="ECO:0007669"/>
    <property type="project" value="InterPro"/>
</dbReference>
<dbReference type="Proteomes" id="UP000002036">
    <property type="component" value="Chromosome H"/>
</dbReference>
<dbReference type="Gene3D" id="1.10.510.10">
    <property type="entry name" value="Transferase(Phosphotransferase) domain 1"/>
    <property type="match status" value="1"/>
</dbReference>
<reference evidence="3 4" key="1">
    <citation type="journal article" date="2009" name="Genome Res.">
        <title>Comparative genomics of protoploid Saccharomycetaceae.</title>
        <authorList>
            <consortium name="The Genolevures Consortium"/>
            <person name="Souciet J.-L."/>
            <person name="Dujon B."/>
            <person name="Gaillardin C."/>
            <person name="Johnston M."/>
            <person name="Baret P.V."/>
            <person name="Cliften P."/>
            <person name="Sherman D.J."/>
            <person name="Weissenbach J."/>
            <person name="Westhof E."/>
            <person name="Wincker P."/>
            <person name="Jubin C."/>
            <person name="Poulain J."/>
            <person name="Barbe V."/>
            <person name="Segurens B."/>
            <person name="Artiguenave F."/>
            <person name="Anthouard V."/>
            <person name="Vacherie B."/>
            <person name="Val M.-E."/>
            <person name="Fulton R.S."/>
            <person name="Minx P."/>
            <person name="Wilson R."/>
            <person name="Durrens P."/>
            <person name="Jean G."/>
            <person name="Marck C."/>
            <person name="Martin T."/>
            <person name="Nikolski M."/>
            <person name="Rolland T."/>
            <person name="Seret M.-L."/>
            <person name="Casaregola S."/>
            <person name="Despons L."/>
            <person name="Fairhead C."/>
            <person name="Fischer G."/>
            <person name="Lafontaine I."/>
            <person name="Leh V."/>
            <person name="Lemaire M."/>
            <person name="de Montigny J."/>
            <person name="Neuveglise C."/>
            <person name="Thierry A."/>
            <person name="Blanc-Lenfle I."/>
            <person name="Bleykasten C."/>
            <person name="Diffels J."/>
            <person name="Fritsch E."/>
            <person name="Frangeul L."/>
            <person name="Goeffon A."/>
            <person name="Jauniaux N."/>
            <person name="Kachouri-Lafond R."/>
            <person name="Payen C."/>
            <person name="Potier S."/>
            <person name="Pribylova L."/>
            <person name="Ozanne C."/>
            <person name="Richard G.-F."/>
            <person name="Sacerdot C."/>
            <person name="Straub M.-L."/>
            <person name="Talla E."/>
        </authorList>
    </citation>
    <scope>NUCLEOTIDE SEQUENCE [LARGE SCALE GENOMIC DNA]</scope>
    <source>
        <strain evidence="4">ATCC 56472 / CBS 6340 / NRRL Y-8284</strain>
    </source>
</reference>
<organism evidence="3 4">
    <name type="scientific">Lachancea thermotolerans (strain ATCC 56472 / CBS 6340 / NRRL Y-8284)</name>
    <name type="common">Yeast</name>
    <name type="synonym">Kluyveromyces thermotolerans</name>
    <dbReference type="NCBI Taxonomy" id="559295"/>
    <lineage>
        <taxon>Eukaryota</taxon>
        <taxon>Fungi</taxon>
        <taxon>Dikarya</taxon>
        <taxon>Ascomycota</taxon>
        <taxon>Saccharomycotina</taxon>
        <taxon>Saccharomycetes</taxon>
        <taxon>Saccharomycetales</taxon>
        <taxon>Saccharomycetaceae</taxon>
        <taxon>Lachancea</taxon>
    </lineage>
</organism>
<dbReference type="GO" id="GO:0004672">
    <property type="term" value="F:protein kinase activity"/>
    <property type="evidence" value="ECO:0007669"/>
    <property type="project" value="InterPro"/>
</dbReference>
<evidence type="ECO:0000259" key="2">
    <source>
        <dbReference type="PROSITE" id="PS50011"/>
    </source>
</evidence>
<keyword evidence="4" id="KW-1185">Reference proteome</keyword>
<evidence type="ECO:0000256" key="1">
    <source>
        <dbReference type="SAM" id="MobiDB-lite"/>
    </source>
</evidence>
<dbReference type="OMA" id="MAHKCIP"/>
<dbReference type="Gene3D" id="1.25.10.10">
    <property type="entry name" value="Leucine-rich Repeat Variant"/>
    <property type="match status" value="1"/>
</dbReference>
<proteinExistence type="predicted"/>
<dbReference type="GeneID" id="8294398"/>
<dbReference type="Pfam" id="PF00069">
    <property type="entry name" value="Pkinase"/>
    <property type="match status" value="1"/>
</dbReference>
<dbReference type="SUPFAM" id="SSF48371">
    <property type="entry name" value="ARM repeat"/>
    <property type="match status" value="1"/>
</dbReference>
<dbReference type="InterPro" id="IPR011989">
    <property type="entry name" value="ARM-like"/>
</dbReference>
<dbReference type="InterPro" id="IPR051177">
    <property type="entry name" value="CIK-Related_Protein"/>
</dbReference>
<name>C5E2G2_LACTC</name>
<dbReference type="InParanoid" id="C5E2G2"/>
<dbReference type="SMART" id="SM00220">
    <property type="entry name" value="S_TKc"/>
    <property type="match status" value="1"/>
</dbReference>
<dbReference type="PROSITE" id="PS50011">
    <property type="entry name" value="PROTEIN_KINASE_DOM"/>
    <property type="match status" value="1"/>
</dbReference>
<dbReference type="PANTHER" id="PTHR12984:SF6">
    <property type="entry name" value="SCY1-LIKE PROTEIN 2"/>
    <property type="match status" value="1"/>
</dbReference>
<feature type="compositionally biased region" description="Polar residues" evidence="1">
    <location>
        <begin position="733"/>
        <end position="748"/>
    </location>
</feature>
<dbReference type="InterPro" id="IPR000719">
    <property type="entry name" value="Prot_kinase_dom"/>
</dbReference>
<dbReference type="CDD" id="cd14011">
    <property type="entry name" value="PK_SCY1_like"/>
    <property type="match status" value="1"/>
</dbReference>
<sequence>MFWSSKSSISSNYSYSSSPTFTAEPWSVHAGRAKNGSSANTSARVSVFIFDKRHFENFLLTSGAIKSKSSSKDKQFILSAYDILRAQVNQLAKLKHPNILALIEPLEEHSKNFMFVSEYVTGNLESVFGDKVSDELDFLKQTRDSGSSDVVVQRGILQVAQGLDFIHNRANSVLLDLRPASILVSENSDWKIAGLGHLAKLPSGSNTGQYTPDFNPRFPHFMHIPLNYSAPEIIMENMLTPKNDFFSLGLLIYFLYYKKNLFSCQDYIGDYKEDYSKYERDLVRLSFENVFSKVPQKLRFNLPKLMNRDVFSRFDNITEFLDIEFFQDPLVKTLAFLDDLPTKDSQERSIYLQGLLDILPQFPSQILQKKFLTVLLELLDQMCSSEVIDSKCLNTLLTVISKIGMTLSQLSFQERVYPHFAAKNNFSKLLENATRSLIDNIDILQEKIKGDLFVEKVLKPLCTYVFSKNNGEDAVQLQESLMGKLDVILKSFDFPTVKNFLFTLLSQLFVKTTSLTVKNACVASFKKMIELKTLDKYTCVEDVLPLFKSMKTRDSRILMKSLELLQLFPSVVENEDVLVEQVLPLLWNFSMAMTLKPNQYLAYNTAINKISGDIQRVHLQKLKETTGHQMAGEEADFSKVIEKPVQKPRDPDAQASRSISVPAMMPKSTPSAQTPPITPRPRTKQPSKPLVLTKGSASAASRLPSRSAPKKLPTPPPKTTAEPDPDDFDDFVTSPSSPVINTSAQSSPSFPPGFSMAIQPQRKPSSLQSSSFVQDQSSLL</sequence>
<dbReference type="eggNOG" id="KOG2137">
    <property type="taxonomic scope" value="Eukaryota"/>
</dbReference>
<protein>
    <submittedName>
        <fullName evidence="3">KLTH0H04686p</fullName>
    </submittedName>
</protein>
<feature type="domain" description="Protein kinase" evidence="2">
    <location>
        <begin position="1"/>
        <end position="326"/>
    </location>
</feature>
<feature type="compositionally biased region" description="Basic and acidic residues" evidence="1">
    <location>
        <begin position="636"/>
        <end position="652"/>
    </location>
</feature>
<dbReference type="Gene3D" id="3.30.200.20">
    <property type="entry name" value="Phosphorylase Kinase, domain 1"/>
    <property type="match status" value="1"/>
</dbReference>
<dbReference type="InterPro" id="IPR016024">
    <property type="entry name" value="ARM-type_fold"/>
</dbReference>
<dbReference type="KEGG" id="lth:KLTH0H04686g"/>
<feature type="region of interest" description="Disordered" evidence="1">
    <location>
        <begin position="626"/>
        <end position="780"/>
    </location>
</feature>
<dbReference type="SUPFAM" id="SSF56112">
    <property type="entry name" value="Protein kinase-like (PK-like)"/>
    <property type="match status" value="1"/>
</dbReference>
<dbReference type="PANTHER" id="PTHR12984">
    <property type="entry name" value="SCY1-RELATED S/T PROTEIN KINASE-LIKE"/>
    <property type="match status" value="1"/>
</dbReference>
<dbReference type="HOGENOM" id="CLU_008724_3_0_1"/>
<evidence type="ECO:0000313" key="4">
    <source>
        <dbReference type="Proteomes" id="UP000002036"/>
    </source>
</evidence>
<dbReference type="EMBL" id="CU928180">
    <property type="protein sequence ID" value="CAR30223.1"/>
    <property type="molecule type" value="Genomic_DNA"/>
</dbReference>
<dbReference type="FunCoup" id="C5E2G2">
    <property type="interactions" value="901"/>
</dbReference>
<feature type="compositionally biased region" description="Low complexity" evidence="1">
    <location>
        <begin position="696"/>
        <end position="711"/>
    </location>
</feature>
<accession>C5E2G2</accession>
<dbReference type="InterPro" id="IPR011009">
    <property type="entry name" value="Kinase-like_dom_sf"/>
</dbReference>